<dbReference type="RefSeq" id="WP_173034898.1">
    <property type="nucleotide sequence ID" value="NZ_AP022870.1"/>
</dbReference>
<evidence type="ECO:0000256" key="1">
    <source>
        <dbReference type="SAM" id="Phobius"/>
    </source>
</evidence>
<protein>
    <submittedName>
        <fullName evidence="2">Uncharacterized protein</fullName>
    </submittedName>
</protein>
<feature type="transmembrane region" description="Helical" evidence="1">
    <location>
        <begin position="6"/>
        <end position="28"/>
    </location>
</feature>
<dbReference type="Proteomes" id="UP000502508">
    <property type="component" value="Chromosome"/>
</dbReference>
<proteinExistence type="predicted"/>
<evidence type="ECO:0000313" key="2">
    <source>
        <dbReference type="EMBL" id="BCB75231.1"/>
    </source>
</evidence>
<name>A0A6F8XNA4_9ACTN</name>
<reference evidence="2 3" key="1">
    <citation type="submission" date="2020-03" db="EMBL/GenBank/DDBJ databases">
        <title>Whole genome shotgun sequence of Phytohabitans flavus NBRC 107702.</title>
        <authorList>
            <person name="Komaki H."/>
            <person name="Tamura T."/>
        </authorList>
    </citation>
    <scope>NUCLEOTIDE SEQUENCE [LARGE SCALE GENOMIC DNA]</scope>
    <source>
        <strain evidence="2 3">NBRC 107702</strain>
    </source>
</reference>
<sequence>MWEVVGALGSAGSALLAATAGFVAYRLYRIESERDRRTEMQLARQQAASVGVWIRNDVEPLFRDEDEPEPAPEPELTFVAANMSTLPVYRLSVHFDLGQDKALRVVTQRDVLLPGERFETQVPTEVDGERRRPVLTFRDNAGAEWRRDSTGYLGLVSDGRVNGYGLEDESVADG</sequence>
<accession>A0A6F8XNA4</accession>
<keyword evidence="1" id="KW-0472">Membrane</keyword>
<keyword evidence="1" id="KW-0812">Transmembrane</keyword>
<dbReference type="EMBL" id="AP022870">
    <property type="protein sequence ID" value="BCB75231.1"/>
    <property type="molecule type" value="Genomic_DNA"/>
</dbReference>
<dbReference type="AlphaFoldDB" id="A0A6F8XNA4"/>
<dbReference type="KEGG" id="pfla:Pflav_016410"/>
<keyword evidence="1" id="KW-1133">Transmembrane helix</keyword>
<organism evidence="2 3">
    <name type="scientific">Phytohabitans flavus</name>
    <dbReference type="NCBI Taxonomy" id="1076124"/>
    <lineage>
        <taxon>Bacteria</taxon>
        <taxon>Bacillati</taxon>
        <taxon>Actinomycetota</taxon>
        <taxon>Actinomycetes</taxon>
        <taxon>Micromonosporales</taxon>
        <taxon>Micromonosporaceae</taxon>
    </lineage>
</organism>
<keyword evidence="3" id="KW-1185">Reference proteome</keyword>
<reference evidence="2 3" key="2">
    <citation type="submission" date="2020-03" db="EMBL/GenBank/DDBJ databases">
        <authorList>
            <person name="Ichikawa N."/>
            <person name="Kimura A."/>
            <person name="Kitahashi Y."/>
            <person name="Uohara A."/>
        </authorList>
    </citation>
    <scope>NUCLEOTIDE SEQUENCE [LARGE SCALE GENOMIC DNA]</scope>
    <source>
        <strain evidence="2 3">NBRC 107702</strain>
    </source>
</reference>
<evidence type="ECO:0000313" key="3">
    <source>
        <dbReference type="Proteomes" id="UP000502508"/>
    </source>
</evidence>
<gene>
    <name evidence="2" type="ORF">Pflav_016410</name>
</gene>